<sequence length="605" mass="63282">MSVVRFDHADCSGAVLYVSSANPWALSTNCTDGLVANASSTLDRYLPNLQYMTVRHSDATVEVVVSGLCVGTAPASSPRYVYADCHNSKFAAFIDSNCTIPTAIHSAVHIACDVPYRVAAPLESVVDLSAALYENPDCTGAVVWSTTNSSSAGAAEACLNGFLASPSDHHLLYQGHQRYMTLLQWTNTEMHVLDGLCAPISTTVTTPYLRVDCESLSFGYYFDGNCTTPMSNAWTAATTTSAIACWYESSVVNNPDAALVLYMTPDCSDGIVYSTSMVWEAGNGTTPSTSVAPGVCATGFAADVSVATDAYLPNVLYMTIDHAEAAFAEVVVDSVCIPTSSSESTYLLADCLTGQFSYFSDDACVHAIHTGAEKGHRGLLVFGGLSIDCNESASVTYAMANSPDGLQLDIPVSSATGALCDDGTLTNDVLSSTQFVVNETYMVLQHATFTEAVLDLLCVPVPSGFLYVDCSNDESHGYFGDLGCNIPLSMTPELALDLATTNVTCGVLNAAVTPTPPASAGNRTTTTSAGVPPPTPTPTSNTRAIASSADTTGTHGAAMFAGIAVGVFCVATVLGGAVYMQQKRKQRLHSVLHDVKPAAATESSI</sequence>
<evidence type="ECO:0000256" key="1">
    <source>
        <dbReference type="SAM" id="MobiDB-lite"/>
    </source>
</evidence>
<feature type="region of interest" description="Disordered" evidence="1">
    <location>
        <begin position="514"/>
        <end position="542"/>
    </location>
</feature>
<name>A0A067BU40_SAPPC</name>
<keyword evidence="2" id="KW-0812">Transmembrane</keyword>
<keyword evidence="2" id="KW-1133">Transmembrane helix</keyword>
<keyword evidence="4" id="KW-1185">Reference proteome</keyword>
<dbReference type="RefSeq" id="XP_012207194.1">
    <property type="nucleotide sequence ID" value="XM_012351804.1"/>
</dbReference>
<dbReference type="OMA" id="YMVLQHA"/>
<dbReference type="VEuPathDB" id="FungiDB:SPRG_12036"/>
<feature type="transmembrane region" description="Helical" evidence="2">
    <location>
        <begin position="557"/>
        <end position="580"/>
    </location>
</feature>
<evidence type="ECO:0000256" key="2">
    <source>
        <dbReference type="SAM" id="Phobius"/>
    </source>
</evidence>
<dbReference type="AlphaFoldDB" id="A0A067BU40"/>
<proteinExistence type="predicted"/>
<reference evidence="3 4" key="1">
    <citation type="journal article" date="2013" name="PLoS Genet.">
        <title>Distinctive expansion of potential virulence genes in the genome of the oomycete fish pathogen Saprolegnia parasitica.</title>
        <authorList>
            <person name="Jiang R.H."/>
            <person name="de Bruijn I."/>
            <person name="Haas B.J."/>
            <person name="Belmonte R."/>
            <person name="Lobach L."/>
            <person name="Christie J."/>
            <person name="van den Ackerveken G."/>
            <person name="Bottin A."/>
            <person name="Bulone V."/>
            <person name="Diaz-Moreno S.M."/>
            <person name="Dumas B."/>
            <person name="Fan L."/>
            <person name="Gaulin E."/>
            <person name="Govers F."/>
            <person name="Grenville-Briggs L.J."/>
            <person name="Horner N.R."/>
            <person name="Levin J.Z."/>
            <person name="Mammella M."/>
            <person name="Meijer H.J."/>
            <person name="Morris P."/>
            <person name="Nusbaum C."/>
            <person name="Oome S."/>
            <person name="Phillips A.J."/>
            <person name="van Rooyen D."/>
            <person name="Rzeszutek E."/>
            <person name="Saraiva M."/>
            <person name="Secombes C.J."/>
            <person name="Seidl M.F."/>
            <person name="Snel B."/>
            <person name="Stassen J.H."/>
            <person name="Sykes S."/>
            <person name="Tripathy S."/>
            <person name="van den Berg H."/>
            <person name="Vega-Arreguin J.C."/>
            <person name="Wawra S."/>
            <person name="Young S.K."/>
            <person name="Zeng Q."/>
            <person name="Dieguez-Uribeondo J."/>
            <person name="Russ C."/>
            <person name="Tyler B.M."/>
            <person name="van West P."/>
        </authorList>
    </citation>
    <scope>NUCLEOTIDE SEQUENCE [LARGE SCALE GENOMIC DNA]</scope>
    <source>
        <strain evidence="3 4">CBS 223.65</strain>
    </source>
</reference>
<organism evidence="3 4">
    <name type="scientific">Saprolegnia parasitica (strain CBS 223.65)</name>
    <dbReference type="NCBI Taxonomy" id="695850"/>
    <lineage>
        <taxon>Eukaryota</taxon>
        <taxon>Sar</taxon>
        <taxon>Stramenopiles</taxon>
        <taxon>Oomycota</taxon>
        <taxon>Saprolegniomycetes</taxon>
        <taxon>Saprolegniales</taxon>
        <taxon>Saprolegniaceae</taxon>
        <taxon>Saprolegnia</taxon>
    </lineage>
</organism>
<dbReference type="EMBL" id="KK583275">
    <property type="protein sequence ID" value="KDO22049.1"/>
    <property type="molecule type" value="Genomic_DNA"/>
</dbReference>
<evidence type="ECO:0000313" key="4">
    <source>
        <dbReference type="Proteomes" id="UP000030745"/>
    </source>
</evidence>
<dbReference type="Proteomes" id="UP000030745">
    <property type="component" value="Unassembled WGS sequence"/>
</dbReference>
<gene>
    <name evidence="3" type="ORF">SPRG_12036</name>
</gene>
<evidence type="ECO:0000313" key="3">
    <source>
        <dbReference type="EMBL" id="KDO22049.1"/>
    </source>
</evidence>
<dbReference type="OrthoDB" id="10333724at2759"/>
<protein>
    <submittedName>
        <fullName evidence="3">Uncharacterized protein</fullName>
    </submittedName>
</protein>
<dbReference type="GeneID" id="24134036"/>
<keyword evidence="2" id="KW-0472">Membrane</keyword>
<dbReference type="KEGG" id="spar:SPRG_12036"/>
<accession>A0A067BU40</accession>